<evidence type="ECO:0000313" key="2">
    <source>
        <dbReference type="EMBL" id="THU93688.1"/>
    </source>
</evidence>
<feature type="compositionally biased region" description="Gly residues" evidence="1">
    <location>
        <begin position="10"/>
        <end position="25"/>
    </location>
</feature>
<dbReference type="Proteomes" id="UP000297245">
    <property type="component" value="Unassembled WGS sequence"/>
</dbReference>
<sequence>MTGNNDCGSGEAGGGGGGLGPGGMAGMNKVWDGVLADRESISSSGSGAMGGSRYHPEFVDAEEEDLGYTESGPGKSRQVLQPLSTSFNQRGAGSPPQRIIEEDEILSNNSNAPYPVASHPYPGAGPGGGSTSGSGN</sequence>
<reference evidence="2 3" key="1">
    <citation type="journal article" date="2019" name="Nat. Ecol. Evol.">
        <title>Megaphylogeny resolves global patterns of mushroom evolution.</title>
        <authorList>
            <person name="Varga T."/>
            <person name="Krizsan K."/>
            <person name="Foldi C."/>
            <person name="Dima B."/>
            <person name="Sanchez-Garcia M."/>
            <person name="Sanchez-Ramirez S."/>
            <person name="Szollosi G.J."/>
            <person name="Szarkandi J.G."/>
            <person name="Papp V."/>
            <person name="Albert L."/>
            <person name="Andreopoulos W."/>
            <person name="Angelini C."/>
            <person name="Antonin V."/>
            <person name="Barry K.W."/>
            <person name="Bougher N.L."/>
            <person name="Buchanan P."/>
            <person name="Buyck B."/>
            <person name="Bense V."/>
            <person name="Catcheside P."/>
            <person name="Chovatia M."/>
            <person name="Cooper J."/>
            <person name="Damon W."/>
            <person name="Desjardin D."/>
            <person name="Finy P."/>
            <person name="Geml J."/>
            <person name="Haridas S."/>
            <person name="Hughes K."/>
            <person name="Justo A."/>
            <person name="Karasinski D."/>
            <person name="Kautmanova I."/>
            <person name="Kiss B."/>
            <person name="Kocsube S."/>
            <person name="Kotiranta H."/>
            <person name="LaButti K.M."/>
            <person name="Lechner B.E."/>
            <person name="Liimatainen K."/>
            <person name="Lipzen A."/>
            <person name="Lukacs Z."/>
            <person name="Mihaltcheva S."/>
            <person name="Morgado L.N."/>
            <person name="Niskanen T."/>
            <person name="Noordeloos M.E."/>
            <person name="Ohm R.A."/>
            <person name="Ortiz-Santana B."/>
            <person name="Ovrebo C."/>
            <person name="Racz N."/>
            <person name="Riley R."/>
            <person name="Savchenko A."/>
            <person name="Shiryaev A."/>
            <person name="Soop K."/>
            <person name="Spirin V."/>
            <person name="Szebenyi C."/>
            <person name="Tomsovsky M."/>
            <person name="Tulloss R.E."/>
            <person name="Uehling J."/>
            <person name="Grigoriev I.V."/>
            <person name="Vagvolgyi C."/>
            <person name="Papp T."/>
            <person name="Martin F.M."/>
            <person name="Miettinen O."/>
            <person name="Hibbett D.S."/>
            <person name="Nagy L.G."/>
        </authorList>
    </citation>
    <scope>NUCLEOTIDE SEQUENCE [LARGE SCALE GENOMIC DNA]</scope>
    <source>
        <strain evidence="2 3">CBS 962.96</strain>
    </source>
</reference>
<feature type="compositionally biased region" description="Gly residues" evidence="1">
    <location>
        <begin position="124"/>
        <end position="136"/>
    </location>
</feature>
<feature type="compositionally biased region" description="Polar residues" evidence="1">
    <location>
        <begin position="78"/>
        <end position="91"/>
    </location>
</feature>
<feature type="region of interest" description="Disordered" evidence="1">
    <location>
        <begin position="1"/>
        <end position="136"/>
    </location>
</feature>
<dbReference type="EMBL" id="ML179243">
    <property type="protein sequence ID" value="THU93688.1"/>
    <property type="molecule type" value="Genomic_DNA"/>
</dbReference>
<evidence type="ECO:0000256" key="1">
    <source>
        <dbReference type="SAM" id="MobiDB-lite"/>
    </source>
</evidence>
<gene>
    <name evidence="2" type="ORF">K435DRAFT_861311</name>
</gene>
<keyword evidence="3" id="KW-1185">Reference proteome</keyword>
<protein>
    <submittedName>
        <fullName evidence="2">Uncharacterized protein</fullName>
    </submittedName>
</protein>
<accession>A0A4S8LX30</accession>
<dbReference type="AlphaFoldDB" id="A0A4S8LX30"/>
<proteinExistence type="predicted"/>
<evidence type="ECO:0000313" key="3">
    <source>
        <dbReference type="Proteomes" id="UP000297245"/>
    </source>
</evidence>
<name>A0A4S8LX30_DENBC</name>
<organism evidence="2 3">
    <name type="scientific">Dendrothele bispora (strain CBS 962.96)</name>
    <dbReference type="NCBI Taxonomy" id="1314807"/>
    <lineage>
        <taxon>Eukaryota</taxon>
        <taxon>Fungi</taxon>
        <taxon>Dikarya</taxon>
        <taxon>Basidiomycota</taxon>
        <taxon>Agaricomycotina</taxon>
        <taxon>Agaricomycetes</taxon>
        <taxon>Agaricomycetidae</taxon>
        <taxon>Agaricales</taxon>
        <taxon>Agaricales incertae sedis</taxon>
        <taxon>Dendrothele</taxon>
    </lineage>
</organism>